<accession>A0A6P2BVR0</accession>
<dbReference type="Pfam" id="PF00480">
    <property type="entry name" value="ROK"/>
    <property type="match status" value="1"/>
</dbReference>
<dbReference type="InterPro" id="IPR043129">
    <property type="entry name" value="ATPase_NBD"/>
</dbReference>
<protein>
    <submittedName>
        <fullName evidence="2">ROK family protein</fullName>
    </submittedName>
</protein>
<reference evidence="2 3" key="1">
    <citation type="submission" date="2018-11" db="EMBL/GenBank/DDBJ databases">
        <title>Trebonia kvetii gen.nov., sp.nov., a novel acidophilic actinobacterium, and proposal of the new actinobacterial family Treboniaceae fam. nov.</title>
        <authorList>
            <person name="Rapoport D."/>
            <person name="Sagova-Mareckova M."/>
            <person name="Sedlacek I."/>
            <person name="Provaznik J."/>
            <person name="Kralova S."/>
            <person name="Pavlinic D."/>
            <person name="Benes V."/>
            <person name="Kopecky J."/>
        </authorList>
    </citation>
    <scope>NUCLEOTIDE SEQUENCE [LARGE SCALE GENOMIC DNA]</scope>
    <source>
        <strain evidence="2 3">15Tr583</strain>
    </source>
</reference>
<dbReference type="AlphaFoldDB" id="A0A6P2BVR0"/>
<comment type="similarity">
    <text evidence="1">Belongs to the ROK (NagC/XylR) family.</text>
</comment>
<evidence type="ECO:0000256" key="1">
    <source>
        <dbReference type="ARBA" id="ARBA00006479"/>
    </source>
</evidence>
<dbReference type="Gene3D" id="3.30.420.40">
    <property type="match status" value="2"/>
</dbReference>
<dbReference type="InterPro" id="IPR000600">
    <property type="entry name" value="ROK"/>
</dbReference>
<dbReference type="SUPFAM" id="SSF53067">
    <property type="entry name" value="Actin-like ATPase domain"/>
    <property type="match status" value="1"/>
</dbReference>
<comment type="caution">
    <text evidence="2">The sequence shown here is derived from an EMBL/GenBank/DDBJ whole genome shotgun (WGS) entry which is preliminary data.</text>
</comment>
<organism evidence="2 3">
    <name type="scientific">Trebonia kvetii</name>
    <dbReference type="NCBI Taxonomy" id="2480626"/>
    <lineage>
        <taxon>Bacteria</taxon>
        <taxon>Bacillati</taxon>
        <taxon>Actinomycetota</taxon>
        <taxon>Actinomycetes</taxon>
        <taxon>Streptosporangiales</taxon>
        <taxon>Treboniaceae</taxon>
        <taxon>Trebonia</taxon>
    </lineage>
</organism>
<dbReference type="PANTHER" id="PTHR18964">
    <property type="entry name" value="ROK (REPRESSOR, ORF, KINASE) FAMILY"/>
    <property type="match status" value="1"/>
</dbReference>
<gene>
    <name evidence="2" type="ORF">EAS64_22560</name>
</gene>
<sequence>MQAFGIDIGGTGIKGAPVDLATGQLTAPRNKIATPQPATPDAVAEIVRQVTQSFNWTGLAGATFPGVVTSGTVRTAANVDKSWIDTDAAALFSKAIGFGVTVLNDADAAGIAEMTFGAGVGVKGSVLMLTFGTGVGSALFTDGLLVPNTEFGHIEIRGKDAEKRASERAKVEHEWSWKDWTERVSEYLQHVEALLSPDLIIVGGGISKESEKWVPLLTGIRAKIVPAALHNDAGIVGAAMAAAGLAKHD</sequence>
<evidence type="ECO:0000313" key="2">
    <source>
        <dbReference type="EMBL" id="TVZ03219.1"/>
    </source>
</evidence>
<dbReference type="NCBIfam" id="NF045942">
    <property type="entry name" value="PolPhglucPhase"/>
    <property type="match status" value="1"/>
</dbReference>
<dbReference type="RefSeq" id="WP_145855775.1">
    <property type="nucleotide sequence ID" value="NZ_RPFW01000004.1"/>
</dbReference>
<dbReference type="PANTHER" id="PTHR18964:SF146">
    <property type="entry name" value="POLYPHOSPHATE GLUCOKINASE"/>
    <property type="match status" value="1"/>
</dbReference>
<dbReference type="Proteomes" id="UP000460272">
    <property type="component" value="Unassembled WGS sequence"/>
</dbReference>
<dbReference type="CDD" id="cd24058">
    <property type="entry name" value="ASKHA_NBD_ROK_PPGK"/>
    <property type="match status" value="1"/>
</dbReference>
<dbReference type="OrthoDB" id="849313at2"/>
<name>A0A6P2BVR0_9ACTN</name>
<dbReference type="EMBL" id="RPFW01000004">
    <property type="protein sequence ID" value="TVZ03219.1"/>
    <property type="molecule type" value="Genomic_DNA"/>
</dbReference>
<proteinExistence type="inferred from homology"/>
<evidence type="ECO:0000313" key="3">
    <source>
        <dbReference type="Proteomes" id="UP000460272"/>
    </source>
</evidence>
<keyword evidence="3" id="KW-1185">Reference proteome</keyword>